<dbReference type="STRING" id="2282107.A0A286UB03"/>
<dbReference type="AlphaFoldDB" id="A0A286UB03"/>
<dbReference type="UniPathway" id="UPA00258">
    <property type="reaction ID" value="UER00370"/>
</dbReference>
<dbReference type="EMBL" id="NBII01000008">
    <property type="protein sequence ID" value="PAV16726.1"/>
    <property type="molecule type" value="Genomic_DNA"/>
</dbReference>
<dbReference type="PROSITE" id="PS51368">
    <property type="entry name" value="UREASE_3"/>
    <property type="match status" value="1"/>
</dbReference>
<feature type="binding site" evidence="13">
    <location>
        <position position="541"/>
    </location>
    <ligand>
        <name>Ni(2+)</name>
        <dbReference type="ChEBI" id="CHEBI:49786"/>
        <label>2</label>
    </ligand>
</feature>
<keyword evidence="5 11" id="KW-0533">Nickel</keyword>
<dbReference type="GO" id="GO:0043419">
    <property type="term" value="P:urea catabolic process"/>
    <property type="evidence" value="ECO:0007669"/>
    <property type="project" value="UniProtKB-UniPathway"/>
</dbReference>
<dbReference type="PRINTS" id="PR01752">
    <property type="entry name" value="UREASE"/>
</dbReference>
<dbReference type="PANTHER" id="PTHR33569">
    <property type="entry name" value="UREASE"/>
    <property type="match status" value="1"/>
</dbReference>
<evidence type="ECO:0000256" key="5">
    <source>
        <dbReference type="ARBA" id="ARBA00022596"/>
    </source>
</evidence>
<dbReference type="Gene3D" id="2.10.150.10">
    <property type="entry name" value="Urease, beta subunit"/>
    <property type="match status" value="1"/>
</dbReference>
<dbReference type="Pfam" id="PF00699">
    <property type="entry name" value="Urease_beta"/>
    <property type="match status" value="1"/>
</dbReference>
<dbReference type="InterPro" id="IPR017951">
    <property type="entry name" value="Urease_asu_c"/>
</dbReference>
<keyword evidence="18" id="KW-1185">Reference proteome</keyword>
<name>A0A286UB03_9AGAM</name>
<comment type="caution">
    <text evidence="17">The sequence shown here is derived from an EMBL/GenBank/DDBJ whole genome shotgun (WGS) entry which is preliminary data.</text>
</comment>
<accession>A0A286UB03</accession>
<dbReference type="NCBIfam" id="TIGR01792">
    <property type="entry name" value="urease_alph"/>
    <property type="match status" value="1"/>
</dbReference>
<feature type="binding site" evidence="13">
    <location>
        <position position="515"/>
    </location>
    <ligand>
        <name>Ni(2+)</name>
        <dbReference type="ChEBI" id="CHEBI:49786"/>
        <label>2</label>
    </ligand>
</feature>
<evidence type="ECO:0000259" key="16">
    <source>
        <dbReference type="PROSITE" id="PS51368"/>
    </source>
</evidence>
<feature type="modified residue" description="N6-carboxylysine" evidence="12">
    <location>
        <position position="486"/>
    </location>
</feature>
<dbReference type="Gene3D" id="3.20.20.140">
    <property type="entry name" value="Metal-dependent hydrolases"/>
    <property type="match status" value="1"/>
</dbReference>
<dbReference type="Gene3D" id="2.30.40.10">
    <property type="entry name" value="Urease, subunit C, domain 1"/>
    <property type="match status" value="1"/>
</dbReference>
<evidence type="ECO:0000256" key="12">
    <source>
        <dbReference type="PIRSR" id="PIRSR001222-50"/>
    </source>
</evidence>
<dbReference type="SUPFAM" id="SSF54111">
    <property type="entry name" value="Urease, gamma-subunit"/>
    <property type="match status" value="1"/>
</dbReference>
<dbReference type="HAMAP" id="MF_01954">
    <property type="entry name" value="Urease_beta"/>
    <property type="match status" value="1"/>
</dbReference>
<comment type="cofactor">
    <cofactor evidence="13">
        <name>Ni cation</name>
        <dbReference type="ChEBI" id="CHEBI:25516"/>
    </cofactor>
    <text evidence="13">Binds 2 nickel ions per subunit.</text>
</comment>
<dbReference type="GO" id="GO:0016151">
    <property type="term" value="F:nickel cation binding"/>
    <property type="evidence" value="ECO:0007669"/>
    <property type="project" value="InterPro"/>
</dbReference>
<dbReference type="NCBIfam" id="TIGR00193">
    <property type="entry name" value="urease_gam"/>
    <property type="match status" value="1"/>
</dbReference>
<dbReference type="InterPro" id="IPR050069">
    <property type="entry name" value="Urease_subunit"/>
</dbReference>
<dbReference type="InterPro" id="IPR005848">
    <property type="entry name" value="Urease_asu"/>
</dbReference>
<evidence type="ECO:0000313" key="18">
    <source>
        <dbReference type="Proteomes" id="UP000217199"/>
    </source>
</evidence>
<dbReference type="Gene3D" id="3.30.280.10">
    <property type="entry name" value="Urease, gamma-like subunit"/>
    <property type="match status" value="1"/>
</dbReference>
<sequence>MRILPREQEKLLLHQAGFLAQKRLARGVKLNRTEAIALIASQLQERIRDGNHSVTELMQLGKDMLGRRHVLPSVVPLLHEVQVEGTFPDGVFLVTVHDPICTESGNLHEALYGSFLPIPSNDLFPVVSPEEYDPSNAPGAVIVKKEPLYINSGRERIRLSVTNNGDRPIQIGSHYHFIETNSALIFDRGKAYGKRLDIPAGTAVRFEPGDTKTITLVSIAGSKIISGGNEIATGVVDLARRDEIVMALIQRGFGHQPEPGAQEVLLDTAMSRESYASMFGPTAGDRVRLGDSSLWIEVEKDLTLYGDEVKFGGGKTVREGMGQATNRSSAEAIDLLISNCLIIDWTGIYKADIGVKNGCIVGIGKAGNPDIMSSVSPSLIVGSCTEVIAGEKLIVTAGAIDAHVHYICPQQVREALAAGTTTLIGGGTGPSAGSCATTCTPSPWDMRMMISATDSMPMNFAFTGKGNDSGPKALEEIVRAGAAGLKLHEDWGSTPAAIKTALDVGDKYDVQINIHTDTLNEGGFVESTIAAFGGRTIHTYHTEGAGGGHAPDIIVVCELDNVLPSSTNPTRPYTNNTLDEHLDMLMVCHHLDKSIPEDLAFAESRIRAETVAAEDVLHDIGAISMISSDSQAMGRVGEVASRTWRTASKMRDLRGPLADLGDKDGVDNARVKRYISKYTINPAITHGMAHLIGSVEVGKLADLVLWKPENFGIKPELVLKSGLIAWGQMGDANASIPTVQPFYGQPMWASQPLAASLTSVLFVSQVSIDEGIIASYNIRKRVEAVRGCRMVKKQNMRWNDITPKMRVDPEHYKVTADGVLMDCPPAQKLPLGKAYNLF</sequence>
<evidence type="ECO:0000256" key="3">
    <source>
        <dbReference type="ARBA" id="ARBA00012934"/>
    </source>
</evidence>
<feature type="binding site" evidence="13">
    <location>
        <position position="629"/>
    </location>
    <ligand>
        <name>Ni(2+)</name>
        <dbReference type="ChEBI" id="CHEBI:49786"/>
        <label>1</label>
    </ligand>
</feature>
<dbReference type="NCBIfam" id="TIGR00192">
    <property type="entry name" value="urease_beta"/>
    <property type="match status" value="1"/>
</dbReference>
<comment type="subunit">
    <text evidence="2">Homohexamer.</text>
</comment>
<evidence type="ECO:0000256" key="2">
    <source>
        <dbReference type="ARBA" id="ARBA00011643"/>
    </source>
</evidence>
<dbReference type="InterPro" id="IPR002026">
    <property type="entry name" value="Urease_gamma/gamma-beta_su"/>
</dbReference>
<dbReference type="NCBIfam" id="NF009682">
    <property type="entry name" value="PRK13203.1"/>
    <property type="match status" value="1"/>
</dbReference>
<dbReference type="Pfam" id="PF00547">
    <property type="entry name" value="Urease_gamma"/>
    <property type="match status" value="1"/>
</dbReference>
<evidence type="ECO:0000256" key="1">
    <source>
        <dbReference type="ARBA" id="ARBA00004897"/>
    </source>
</evidence>
<evidence type="ECO:0000256" key="9">
    <source>
        <dbReference type="ARBA" id="ARBA00030395"/>
    </source>
</evidence>
<dbReference type="GO" id="GO:0035550">
    <property type="term" value="C:urease complex"/>
    <property type="evidence" value="ECO:0007669"/>
    <property type="project" value="InterPro"/>
</dbReference>
<dbReference type="InterPro" id="IPR006680">
    <property type="entry name" value="Amidohydro-rel"/>
</dbReference>
<dbReference type="InterPro" id="IPR002019">
    <property type="entry name" value="Urease_beta-like"/>
</dbReference>
<dbReference type="SUPFAM" id="SSF51278">
    <property type="entry name" value="Urease, beta-subunit"/>
    <property type="match status" value="1"/>
</dbReference>
<dbReference type="Pfam" id="PF01979">
    <property type="entry name" value="Amidohydro_1"/>
    <property type="match status" value="1"/>
</dbReference>
<dbReference type="InterPro" id="IPR011612">
    <property type="entry name" value="Urease_alpha_N_dom"/>
</dbReference>
<dbReference type="InterPro" id="IPR036461">
    <property type="entry name" value="Urease_betasu_sf"/>
</dbReference>
<dbReference type="InterPro" id="IPR029754">
    <property type="entry name" value="Urease_Ni-bd"/>
</dbReference>
<feature type="binding site" description="via carbamate group" evidence="13">
    <location>
        <position position="486"/>
    </location>
    <ligand>
        <name>Ni(2+)</name>
        <dbReference type="ChEBI" id="CHEBI:49786"/>
        <label>1</label>
    </ligand>
</feature>
<evidence type="ECO:0000256" key="13">
    <source>
        <dbReference type="PIRSR" id="PIRSR001222-51"/>
    </source>
</evidence>
<keyword evidence="8" id="KW-0843">Virulence</keyword>
<evidence type="ECO:0000256" key="15">
    <source>
        <dbReference type="PROSITE-ProRule" id="PRU00700"/>
    </source>
</evidence>
<dbReference type="InterPro" id="IPR017950">
    <property type="entry name" value="Urease_AS"/>
</dbReference>
<gene>
    <name evidence="17" type="ORF">PNOK_0834600</name>
</gene>
<dbReference type="EC" id="3.5.1.5" evidence="3 11"/>
<dbReference type="OrthoDB" id="1708534at2759"/>
<feature type="active site" description="Proton donor" evidence="14 15">
    <location>
        <position position="589"/>
    </location>
</feature>
<dbReference type="PROSITE" id="PS01120">
    <property type="entry name" value="UREASE_1"/>
    <property type="match status" value="1"/>
</dbReference>
<evidence type="ECO:0000313" key="17">
    <source>
        <dbReference type="EMBL" id="PAV16726.1"/>
    </source>
</evidence>
<dbReference type="PANTHER" id="PTHR33569:SF1">
    <property type="entry name" value="UREASE"/>
    <property type="match status" value="1"/>
</dbReference>
<evidence type="ECO:0000256" key="10">
    <source>
        <dbReference type="ARBA" id="ARBA00056221"/>
    </source>
</evidence>
<protein>
    <recommendedName>
        <fullName evidence="4 11">Urease</fullName>
        <ecNumber evidence="3 11">3.5.1.5</ecNumber>
    </recommendedName>
    <alternativeName>
        <fullName evidence="9 11">Urea amidohydrolase</fullName>
    </alternativeName>
</protein>
<dbReference type="InterPro" id="IPR011059">
    <property type="entry name" value="Metal-dep_hydrolase_composite"/>
</dbReference>
<dbReference type="SUPFAM" id="SSF51556">
    <property type="entry name" value="Metallo-dependent hydrolases"/>
    <property type="match status" value="1"/>
</dbReference>
<comment type="pathway">
    <text evidence="1 11">Nitrogen metabolism; urea degradation; CO(2) and NH(3) from urea (urease route): step 1/1.</text>
</comment>
<dbReference type="InterPro" id="IPR036463">
    <property type="entry name" value="Urease_gamma_sf"/>
</dbReference>
<dbReference type="CDD" id="cd00407">
    <property type="entry name" value="Urease_beta"/>
    <property type="match status" value="1"/>
</dbReference>
<dbReference type="InterPro" id="IPR032466">
    <property type="entry name" value="Metal_Hydrolase"/>
</dbReference>
<proteinExistence type="inferred from homology"/>
<feature type="binding site" evidence="13">
    <location>
        <position position="403"/>
    </location>
    <ligand>
        <name>Ni(2+)</name>
        <dbReference type="ChEBI" id="CHEBI:49786"/>
        <label>1</label>
    </ligand>
</feature>
<keyword evidence="7 11" id="KW-0378">Hydrolase</keyword>
<dbReference type="Proteomes" id="UP000217199">
    <property type="component" value="Unassembled WGS sequence"/>
</dbReference>
<feature type="binding site" evidence="13">
    <location>
        <position position="405"/>
    </location>
    <ligand>
        <name>Ni(2+)</name>
        <dbReference type="ChEBI" id="CHEBI:49786"/>
        <label>1</label>
    </ligand>
</feature>
<dbReference type="CDD" id="cd00375">
    <property type="entry name" value="Urease_alpha"/>
    <property type="match status" value="1"/>
</dbReference>
<evidence type="ECO:0000256" key="7">
    <source>
        <dbReference type="ARBA" id="ARBA00022801"/>
    </source>
</evidence>
<evidence type="ECO:0000256" key="11">
    <source>
        <dbReference type="PIRNR" id="PIRNR001222"/>
    </source>
</evidence>
<dbReference type="NCBIfam" id="NF009671">
    <property type="entry name" value="PRK13192.1"/>
    <property type="match status" value="1"/>
</dbReference>
<evidence type="ECO:0000256" key="4">
    <source>
        <dbReference type="ARBA" id="ARBA00013883"/>
    </source>
</evidence>
<dbReference type="HAMAP" id="MF_01953">
    <property type="entry name" value="Urease_alpha"/>
    <property type="match status" value="1"/>
</dbReference>
<dbReference type="SUPFAM" id="SSF51338">
    <property type="entry name" value="Composite domain of metallo-dependent hydrolases"/>
    <property type="match status" value="1"/>
</dbReference>
<dbReference type="InterPro" id="IPR008221">
    <property type="entry name" value="Urease"/>
</dbReference>
<dbReference type="PIRSF" id="PIRSF001222">
    <property type="entry name" value="Urease"/>
    <property type="match status" value="1"/>
</dbReference>
<dbReference type="FunFam" id="3.30.280.10:FF:000001">
    <property type="entry name" value="Urease subunit alpha"/>
    <property type="match status" value="1"/>
</dbReference>
<dbReference type="NCBIfam" id="NF009686">
    <property type="entry name" value="PRK13207.1"/>
    <property type="match status" value="1"/>
</dbReference>
<dbReference type="GO" id="GO:0009039">
    <property type="term" value="F:urease activity"/>
    <property type="evidence" value="ECO:0007669"/>
    <property type="project" value="UniProtKB-EC"/>
</dbReference>
<comment type="PTM">
    <text evidence="12">Carbamylation allows a single lysine to coordinate two nickel ions.</text>
</comment>
<evidence type="ECO:0000256" key="6">
    <source>
        <dbReference type="ARBA" id="ARBA00022723"/>
    </source>
</evidence>
<dbReference type="Pfam" id="PF00449">
    <property type="entry name" value="Urease_alpha"/>
    <property type="match status" value="1"/>
</dbReference>
<dbReference type="PROSITE" id="PS00145">
    <property type="entry name" value="UREASE_2"/>
    <property type="match status" value="1"/>
</dbReference>
<organism evidence="17 18">
    <name type="scientific">Pyrrhoderma noxium</name>
    <dbReference type="NCBI Taxonomy" id="2282107"/>
    <lineage>
        <taxon>Eukaryota</taxon>
        <taxon>Fungi</taxon>
        <taxon>Dikarya</taxon>
        <taxon>Basidiomycota</taxon>
        <taxon>Agaricomycotina</taxon>
        <taxon>Agaricomycetes</taxon>
        <taxon>Hymenochaetales</taxon>
        <taxon>Hymenochaetaceae</taxon>
        <taxon>Pyrrhoderma</taxon>
    </lineage>
</organism>
<comment type="catalytic activity">
    <reaction evidence="11">
        <text>urea + 2 H2O + H(+) = hydrogencarbonate + 2 NH4(+)</text>
        <dbReference type="Rhea" id="RHEA:20557"/>
        <dbReference type="ChEBI" id="CHEBI:15377"/>
        <dbReference type="ChEBI" id="CHEBI:15378"/>
        <dbReference type="ChEBI" id="CHEBI:16199"/>
        <dbReference type="ChEBI" id="CHEBI:17544"/>
        <dbReference type="ChEBI" id="CHEBI:28938"/>
        <dbReference type="EC" id="3.5.1.5"/>
    </reaction>
</comment>
<keyword evidence="6 11" id="KW-0479">Metal-binding</keyword>
<dbReference type="CDD" id="cd00390">
    <property type="entry name" value="Urease_gamma"/>
    <property type="match status" value="1"/>
</dbReference>
<feature type="binding site" evidence="15">
    <location>
        <position position="488"/>
    </location>
    <ligand>
        <name>substrate</name>
    </ligand>
</feature>
<evidence type="ECO:0000256" key="8">
    <source>
        <dbReference type="ARBA" id="ARBA00023026"/>
    </source>
</evidence>
<dbReference type="FunCoup" id="A0A286UB03">
    <property type="interactions" value="63"/>
</dbReference>
<feature type="binding site" description="via carbamate group" evidence="13">
    <location>
        <position position="486"/>
    </location>
    <ligand>
        <name>Ni(2+)</name>
        <dbReference type="ChEBI" id="CHEBI:49786"/>
        <label>2</label>
    </ligand>
</feature>
<comment type="function">
    <text evidence="10">Plays a nutritional role via nitrogen acquisition in the environment. Contributes to the central nervous system invasion by enhancing yeast sequestration within microcapillary beds (such as within the brain) during hematogenous spread, thereby facilitating blood-to-brain invasion by C.neoformans. Affects fitness within the mammalian phagosome, promoting non-lytic exocytosis while delaying intracellular replication and thus reducing phagolysosomal membrane damage, events that could facilitate cryptococcal dissemination when transported inside macrophages. Urease activity is also associated with the regulation of key intracellular metabolic pathways, including melanin biosynthesis, polyamine biosynthesis, as well as intracellular levels of proline and reactive oxygen species.</text>
</comment>
<reference evidence="17 18" key="1">
    <citation type="journal article" date="2017" name="Mol. Ecol.">
        <title>Comparative and population genomic landscape of Phellinus noxius: A hypervariable fungus causing root rot in trees.</title>
        <authorList>
            <person name="Chung C.L."/>
            <person name="Lee T.J."/>
            <person name="Akiba M."/>
            <person name="Lee H.H."/>
            <person name="Kuo T.H."/>
            <person name="Liu D."/>
            <person name="Ke H.M."/>
            <person name="Yokoi T."/>
            <person name="Roa M.B."/>
            <person name="Lu M.J."/>
            <person name="Chang Y.Y."/>
            <person name="Ann P.J."/>
            <person name="Tsai J.N."/>
            <person name="Chen C.Y."/>
            <person name="Tzean S.S."/>
            <person name="Ota Y."/>
            <person name="Hattori T."/>
            <person name="Sahashi N."/>
            <person name="Liou R.F."/>
            <person name="Kikuchi T."/>
            <person name="Tsai I.J."/>
        </authorList>
    </citation>
    <scope>NUCLEOTIDE SEQUENCE [LARGE SCALE GENOMIC DNA]</scope>
    <source>
        <strain evidence="17 18">FFPRI411160</strain>
    </source>
</reference>
<evidence type="ECO:0000256" key="14">
    <source>
        <dbReference type="PIRSR" id="PIRSR611612-52"/>
    </source>
</evidence>
<dbReference type="InParanoid" id="A0A286UB03"/>
<feature type="domain" description="Urease" evidence="16">
    <location>
        <begin position="398"/>
        <end position="838"/>
    </location>
</feature>